<evidence type="ECO:0000313" key="4">
    <source>
        <dbReference type="Proteomes" id="UP000196258"/>
    </source>
</evidence>
<evidence type="ECO:0000313" key="3">
    <source>
        <dbReference type="EMBL" id="OUQ05640.1"/>
    </source>
</evidence>
<dbReference type="AlphaFoldDB" id="A0A1Y4QKL2"/>
<feature type="transmembrane region" description="Helical" evidence="1">
    <location>
        <begin position="84"/>
        <end position="104"/>
    </location>
</feature>
<feature type="domain" description="Sensor histidine kinase NatK-like C-terminal" evidence="2">
    <location>
        <begin position="320"/>
        <end position="417"/>
    </location>
</feature>
<accession>A0A1Y4QKL2</accession>
<feature type="transmembrane region" description="Helical" evidence="1">
    <location>
        <begin position="6"/>
        <end position="24"/>
    </location>
</feature>
<keyword evidence="1" id="KW-0812">Transmembrane</keyword>
<comment type="caution">
    <text evidence="3">The sequence shown here is derived from an EMBL/GenBank/DDBJ whole genome shotgun (WGS) entry which is preliminary data.</text>
</comment>
<feature type="transmembrane region" description="Helical" evidence="1">
    <location>
        <begin position="116"/>
        <end position="137"/>
    </location>
</feature>
<feature type="transmembrane region" description="Helical" evidence="1">
    <location>
        <begin position="55"/>
        <end position="72"/>
    </location>
</feature>
<dbReference type="InterPro" id="IPR036890">
    <property type="entry name" value="HATPase_C_sf"/>
</dbReference>
<dbReference type="EMBL" id="NFLB01000004">
    <property type="protein sequence ID" value="OUQ05640.1"/>
    <property type="molecule type" value="Genomic_DNA"/>
</dbReference>
<feature type="transmembrane region" description="Helical" evidence="1">
    <location>
        <begin position="178"/>
        <end position="199"/>
    </location>
</feature>
<reference evidence="4" key="1">
    <citation type="submission" date="2017-04" db="EMBL/GenBank/DDBJ databases">
        <title>Function of individual gut microbiota members based on whole genome sequencing of pure cultures obtained from chicken caecum.</title>
        <authorList>
            <person name="Medvecky M."/>
            <person name="Cejkova D."/>
            <person name="Polansky O."/>
            <person name="Karasova D."/>
            <person name="Kubasova T."/>
            <person name="Cizek A."/>
            <person name="Rychlik I."/>
        </authorList>
    </citation>
    <scope>NUCLEOTIDE SEQUENCE [LARGE SCALE GENOMIC DNA]</scope>
    <source>
        <strain evidence="4">An149</strain>
    </source>
</reference>
<sequence length="422" mass="49875">MEIFNLFINIIESFSIYLFIFLSLRGKKWCYVFLFSGLDCLNTSIHNYFNLPELSLTLSCLILMFIYASSINKNNYLLNLLLALYTYTVIALTTSFILMIFYFLNISFPYINSGSYIISTLLIKSIDLFYFIIAAKYINKYDILKTKKFIFLFACFFILLCMNSIISDLIFSYQILNIYTMLLNFFVCLLMISISFIFVQSKKEQSEYLKLQNDILKFNNQINIQKINKTNMIELNKIVHDIKYVLQVIKYYLDKEKKEEIYKIINKYSKNLAENNYVLKTGFELLDYILIEKNDLLKKYHIETFITCQINYCPLKDEHFFMILGNLIDNAIENCSSNYIKQIKINIGEYQNNYYIKIQNSISKPILKNNPNLKSTKNNSTNHGYGIKNITSLIKKYNGIIDFSEDNYFFIVKIIIPLFKTK</sequence>
<dbReference type="SUPFAM" id="SSF55874">
    <property type="entry name" value="ATPase domain of HSP90 chaperone/DNA topoisomerase II/histidine kinase"/>
    <property type="match status" value="1"/>
</dbReference>
<keyword evidence="1" id="KW-1133">Transmembrane helix</keyword>
<dbReference type="Gene3D" id="3.30.565.10">
    <property type="entry name" value="Histidine kinase-like ATPase, C-terminal domain"/>
    <property type="match status" value="1"/>
</dbReference>
<dbReference type="InterPro" id="IPR032834">
    <property type="entry name" value="NatK-like_C"/>
</dbReference>
<dbReference type="Pfam" id="PF14501">
    <property type="entry name" value="HATPase_c_5"/>
    <property type="match status" value="1"/>
</dbReference>
<evidence type="ECO:0000259" key="2">
    <source>
        <dbReference type="Pfam" id="PF14501"/>
    </source>
</evidence>
<name>A0A1Y4QKL2_9FIRM</name>
<feature type="transmembrane region" description="Helical" evidence="1">
    <location>
        <begin position="149"/>
        <end position="166"/>
    </location>
</feature>
<dbReference type="RefSeq" id="WP_087255418.1">
    <property type="nucleotide sequence ID" value="NZ_NFLB01000004.1"/>
</dbReference>
<protein>
    <recommendedName>
        <fullName evidence="2">Sensor histidine kinase NatK-like C-terminal domain-containing protein</fullName>
    </recommendedName>
</protein>
<dbReference type="Proteomes" id="UP000196258">
    <property type="component" value="Unassembled WGS sequence"/>
</dbReference>
<gene>
    <name evidence="3" type="ORF">B5E91_04295</name>
</gene>
<keyword evidence="1" id="KW-0472">Membrane</keyword>
<evidence type="ECO:0000256" key="1">
    <source>
        <dbReference type="SAM" id="Phobius"/>
    </source>
</evidence>
<proteinExistence type="predicted"/>
<organism evidence="3 4">
    <name type="scientific">Thomasclavelia spiroformis</name>
    <dbReference type="NCBI Taxonomy" id="29348"/>
    <lineage>
        <taxon>Bacteria</taxon>
        <taxon>Bacillati</taxon>
        <taxon>Bacillota</taxon>
        <taxon>Erysipelotrichia</taxon>
        <taxon>Erysipelotrichales</taxon>
        <taxon>Coprobacillaceae</taxon>
        <taxon>Thomasclavelia</taxon>
    </lineage>
</organism>